<dbReference type="GO" id="GO:0004602">
    <property type="term" value="F:glutathione peroxidase activity"/>
    <property type="evidence" value="ECO:0007669"/>
    <property type="project" value="TreeGrafter"/>
</dbReference>
<comment type="catalytic activity">
    <reaction evidence="3 4">
        <text>RX + glutathione = an S-substituted glutathione + a halide anion + H(+)</text>
        <dbReference type="Rhea" id="RHEA:16437"/>
        <dbReference type="ChEBI" id="CHEBI:15378"/>
        <dbReference type="ChEBI" id="CHEBI:16042"/>
        <dbReference type="ChEBI" id="CHEBI:17792"/>
        <dbReference type="ChEBI" id="CHEBI:57925"/>
        <dbReference type="ChEBI" id="CHEBI:90779"/>
        <dbReference type="EC" id="2.5.1.18"/>
    </reaction>
</comment>
<dbReference type="PIRSF" id="PIRSF006386">
    <property type="entry name" value="HCCAis_GSTk"/>
    <property type="match status" value="1"/>
</dbReference>
<evidence type="ECO:0000256" key="3">
    <source>
        <dbReference type="ARBA" id="ARBA00047960"/>
    </source>
</evidence>
<evidence type="ECO:0000256" key="1">
    <source>
        <dbReference type="ARBA" id="ARBA00006494"/>
    </source>
</evidence>
<dbReference type="Pfam" id="PF01323">
    <property type="entry name" value="DSBA"/>
    <property type="match status" value="1"/>
</dbReference>
<dbReference type="GeneID" id="54490898"/>
<protein>
    <recommendedName>
        <fullName evidence="4">Glutathione S-transferase kappa</fullName>
        <ecNumber evidence="4">2.5.1.18</ecNumber>
    </recommendedName>
</protein>
<dbReference type="RefSeq" id="XP_033598868.1">
    <property type="nucleotide sequence ID" value="XM_033749844.1"/>
</dbReference>
<evidence type="ECO:0000256" key="2">
    <source>
        <dbReference type="ARBA" id="ARBA00022679"/>
    </source>
</evidence>
<dbReference type="InterPro" id="IPR051924">
    <property type="entry name" value="GST_Kappa/NadH"/>
</dbReference>
<feature type="domain" description="DSBA-like thioredoxin" evidence="6">
    <location>
        <begin position="4"/>
        <end position="203"/>
    </location>
</feature>
<dbReference type="GO" id="GO:0006749">
    <property type="term" value="P:glutathione metabolic process"/>
    <property type="evidence" value="ECO:0007669"/>
    <property type="project" value="TreeGrafter"/>
</dbReference>
<dbReference type="InterPro" id="IPR014440">
    <property type="entry name" value="HCCAis_GSTk"/>
</dbReference>
<dbReference type="Proteomes" id="UP000799437">
    <property type="component" value="Unassembled WGS sequence"/>
</dbReference>
<dbReference type="PANTHER" id="PTHR42943:SF13">
    <property type="entry name" value="GLUTATHIONE S-TRANSFERASE KAPPA-RELATED"/>
    <property type="match status" value="1"/>
</dbReference>
<evidence type="ECO:0000313" key="8">
    <source>
        <dbReference type="Proteomes" id="UP000799437"/>
    </source>
</evidence>
<dbReference type="PANTHER" id="PTHR42943">
    <property type="entry name" value="GLUTATHIONE S-TRANSFERASE KAPPA"/>
    <property type="match status" value="1"/>
</dbReference>
<feature type="active site" description="Nucleophile" evidence="5">
    <location>
        <position position="13"/>
    </location>
</feature>
<dbReference type="InterPro" id="IPR036249">
    <property type="entry name" value="Thioredoxin-like_sf"/>
</dbReference>
<evidence type="ECO:0000259" key="6">
    <source>
        <dbReference type="Pfam" id="PF01323"/>
    </source>
</evidence>
<proteinExistence type="inferred from homology"/>
<gene>
    <name evidence="7" type="ORF">EJ05DRAFT_64662</name>
</gene>
<dbReference type="GO" id="GO:0005739">
    <property type="term" value="C:mitochondrion"/>
    <property type="evidence" value="ECO:0007669"/>
    <property type="project" value="TreeGrafter"/>
</dbReference>
<dbReference type="InterPro" id="IPR001853">
    <property type="entry name" value="DSBA-like_thioredoxin_dom"/>
</dbReference>
<evidence type="ECO:0000313" key="7">
    <source>
        <dbReference type="EMBL" id="KAF2756417.1"/>
    </source>
</evidence>
<dbReference type="GO" id="GO:0005777">
    <property type="term" value="C:peroxisome"/>
    <property type="evidence" value="ECO:0007669"/>
    <property type="project" value="TreeGrafter"/>
</dbReference>
<dbReference type="EMBL" id="ML996575">
    <property type="protein sequence ID" value="KAF2756417.1"/>
    <property type="molecule type" value="Genomic_DNA"/>
</dbReference>
<evidence type="ECO:0000256" key="5">
    <source>
        <dbReference type="PIRSR" id="PIRSR006386-1"/>
    </source>
</evidence>
<accession>A0A6A6W4C7</accession>
<dbReference type="FunFam" id="3.40.30.10:FF:000096">
    <property type="entry name" value="Glutathione S-transferase kappa"/>
    <property type="match status" value="1"/>
</dbReference>
<dbReference type="SUPFAM" id="SSF52833">
    <property type="entry name" value="Thioredoxin-like"/>
    <property type="match status" value="1"/>
</dbReference>
<dbReference type="EC" id="2.5.1.18" evidence="4"/>
<keyword evidence="8" id="KW-1185">Reference proteome</keyword>
<reference evidence="7" key="1">
    <citation type="journal article" date="2020" name="Stud. Mycol.">
        <title>101 Dothideomycetes genomes: a test case for predicting lifestyles and emergence of pathogens.</title>
        <authorList>
            <person name="Haridas S."/>
            <person name="Albert R."/>
            <person name="Binder M."/>
            <person name="Bloem J."/>
            <person name="Labutti K."/>
            <person name="Salamov A."/>
            <person name="Andreopoulos B."/>
            <person name="Baker S."/>
            <person name="Barry K."/>
            <person name="Bills G."/>
            <person name="Bluhm B."/>
            <person name="Cannon C."/>
            <person name="Castanera R."/>
            <person name="Culley D."/>
            <person name="Daum C."/>
            <person name="Ezra D."/>
            <person name="Gonzalez J."/>
            <person name="Henrissat B."/>
            <person name="Kuo A."/>
            <person name="Liang C."/>
            <person name="Lipzen A."/>
            <person name="Lutzoni F."/>
            <person name="Magnuson J."/>
            <person name="Mondo S."/>
            <person name="Nolan M."/>
            <person name="Ohm R."/>
            <person name="Pangilinan J."/>
            <person name="Park H.-J."/>
            <person name="Ramirez L."/>
            <person name="Alfaro M."/>
            <person name="Sun H."/>
            <person name="Tritt A."/>
            <person name="Yoshinaga Y."/>
            <person name="Zwiers L.-H."/>
            <person name="Turgeon B."/>
            <person name="Goodwin S."/>
            <person name="Spatafora J."/>
            <person name="Crous P."/>
            <person name="Grigoriev I."/>
        </authorList>
    </citation>
    <scope>NUCLEOTIDE SEQUENCE</scope>
    <source>
        <strain evidence="7">CBS 121739</strain>
    </source>
</reference>
<dbReference type="Gene3D" id="3.40.30.10">
    <property type="entry name" value="Glutaredoxin"/>
    <property type="match status" value="1"/>
</dbReference>
<dbReference type="AlphaFoldDB" id="A0A6A6W4C7"/>
<keyword evidence="2 4" id="KW-0808">Transferase</keyword>
<dbReference type="GO" id="GO:0004364">
    <property type="term" value="F:glutathione transferase activity"/>
    <property type="evidence" value="ECO:0007669"/>
    <property type="project" value="UniProtKB-UniRule"/>
</dbReference>
<sequence length="222" mass="25494">MKGQIDAYLDCVSPYSYFGFVYLIRNRAILTSHDVEVNLIPVFLGGINRATGNKPPGSLPARGAYLQWDLLRAKIAFGRPQLTTPSFFPNLTLLPQRAMVFVKDNYPESKVVAMYNELWVAMWEQSIDISKVDALTEVFSRHFQQEDVIKILEAADTTEIKEKLNENTRTALERGAFGCPYMWIRNQDGKEEPFFGSDRFHYVWDFLSIPRNQVAPLDKPHL</sequence>
<evidence type="ECO:0000256" key="4">
    <source>
        <dbReference type="PIRNR" id="PIRNR006386"/>
    </source>
</evidence>
<dbReference type="OrthoDB" id="4664297at2759"/>
<comment type="similarity">
    <text evidence="1 4">Belongs to the GST superfamily. Kappa family.</text>
</comment>
<name>A0A6A6W4C7_9PEZI</name>
<organism evidence="7 8">
    <name type="scientific">Pseudovirgaria hyperparasitica</name>
    <dbReference type="NCBI Taxonomy" id="470096"/>
    <lineage>
        <taxon>Eukaryota</taxon>
        <taxon>Fungi</taxon>
        <taxon>Dikarya</taxon>
        <taxon>Ascomycota</taxon>
        <taxon>Pezizomycotina</taxon>
        <taxon>Dothideomycetes</taxon>
        <taxon>Dothideomycetes incertae sedis</taxon>
        <taxon>Acrospermales</taxon>
        <taxon>Acrospermaceae</taxon>
        <taxon>Pseudovirgaria</taxon>
    </lineage>
</organism>